<evidence type="ECO:0000313" key="2">
    <source>
        <dbReference type="EMBL" id="KAF6753997.1"/>
    </source>
</evidence>
<gene>
    <name evidence="2" type="ORF">DFP72DRAFT_990562</name>
</gene>
<dbReference type="Proteomes" id="UP000521943">
    <property type="component" value="Unassembled WGS sequence"/>
</dbReference>
<evidence type="ECO:0000259" key="1">
    <source>
        <dbReference type="Pfam" id="PF14214"/>
    </source>
</evidence>
<dbReference type="EMBL" id="JACGCI010000036">
    <property type="protein sequence ID" value="KAF6753997.1"/>
    <property type="molecule type" value="Genomic_DNA"/>
</dbReference>
<proteinExistence type="predicted"/>
<evidence type="ECO:0000313" key="3">
    <source>
        <dbReference type="Proteomes" id="UP000521943"/>
    </source>
</evidence>
<accession>A0A8H6HX72</accession>
<reference evidence="2 3" key="1">
    <citation type="submission" date="2020-07" db="EMBL/GenBank/DDBJ databases">
        <title>Comparative genomics of pyrophilous fungi reveals a link between fire events and developmental genes.</title>
        <authorList>
            <consortium name="DOE Joint Genome Institute"/>
            <person name="Steindorff A.S."/>
            <person name="Carver A."/>
            <person name="Calhoun S."/>
            <person name="Stillman K."/>
            <person name="Liu H."/>
            <person name="Lipzen A."/>
            <person name="Pangilinan J."/>
            <person name="Labutti K."/>
            <person name="Bruns T.D."/>
            <person name="Grigoriev I.V."/>
        </authorList>
    </citation>
    <scope>NUCLEOTIDE SEQUENCE [LARGE SCALE GENOMIC DNA]</scope>
    <source>
        <strain evidence="2 3">CBS 144469</strain>
    </source>
</reference>
<sequence length="210" mass="24012">MYHDKRFQTDARFIIVAFNEEQIKKCTTGSMILTKRSNFASIAERVHKVNPDVVKNISLRLQEGERVVPETEEEKLCFSIMDQIDHVGSSVYGSLAGKKNMRSEIWSLIMNRGAPSWFITLSPADNKHPICIYWADKATKFNPDLREYTERARLVARNPVAGARFFNFMVLLLIKHILRWNDPKGRAGAFGHTAAYYGTSRRLHLLAAPV</sequence>
<comment type="caution">
    <text evidence="2">The sequence shown here is derived from an EMBL/GenBank/DDBJ whole genome shotgun (WGS) entry which is preliminary data.</text>
</comment>
<dbReference type="OrthoDB" id="3254930at2759"/>
<name>A0A8H6HX72_9AGAR</name>
<dbReference type="Pfam" id="PF14214">
    <property type="entry name" value="Helitron_like_N"/>
    <property type="match status" value="1"/>
</dbReference>
<dbReference type="AlphaFoldDB" id="A0A8H6HX72"/>
<protein>
    <recommendedName>
        <fullName evidence="1">Helitron helicase-like domain-containing protein</fullName>
    </recommendedName>
</protein>
<dbReference type="InterPro" id="IPR025476">
    <property type="entry name" value="Helitron_helicase-like"/>
</dbReference>
<keyword evidence="3" id="KW-1185">Reference proteome</keyword>
<organism evidence="2 3">
    <name type="scientific">Ephemerocybe angulata</name>
    <dbReference type="NCBI Taxonomy" id="980116"/>
    <lineage>
        <taxon>Eukaryota</taxon>
        <taxon>Fungi</taxon>
        <taxon>Dikarya</taxon>
        <taxon>Basidiomycota</taxon>
        <taxon>Agaricomycotina</taxon>
        <taxon>Agaricomycetes</taxon>
        <taxon>Agaricomycetidae</taxon>
        <taxon>Agaricales</taxon>
        <taxon>Agaricineae</taxon>
        <taxon>Psathyrellaceae</taxon>
        <taxon>Ephemerocybe</taxon>
    </lineage>
</organism>
<feature type="domain" description="Helitron helicase-like" evidence="1">
    <location>
        <begin position="3"/>
        <end position="199"/>
    </location>
</feature>